<dbReference type="InterPro" id="IPR004843">
    <property type="entry name" value="Calcineurin-like_PHP"/>
</dbReference>
<organism evidence="3 4">
    <name type="scientific">Schaalia cardiffensis F0333</name>
    <dbReference type="NCBI Taxonomy" id="888050"/>
    <lineage>
        <taxon>Bacteria</taxon>
        <taxon>Bacillati</taxon>
        <taxon>Actinomycetota</taxon>
        <taxon>Actinomycetes</taxon>
        <taxon>Actinomycetales</taxon>
        <taxon>Actinomycetaceae</taxon>
        <taxon>Schaalia</taxon>
    </lineage>
</organism>
<dbReference type="AlphaFoldDB" id="N6W6W6"/>
<sequence>MTSDALPLGLDLIADRPSIAPRALIATGRALGIAAGALTGTGLLALAWGSVERRMPVLRRIAIDMPAHRGIKTMTILHLSDLHLFPGQEFLVTFLRRVAAEEHIDLVVSTGDNFGLAEGLPLLEDAYEPLLALPGAFVFGSNDYYSAQKKNWGRYLLGSSKLPKSSIPDLPWIELARRFRDAGWLDLSNQAGTLTVESCGGGGSACGGSTPEGSVLGDSAPGESALGGSQLHGSARGGSQRVSFLGTDDPHIGRDRIVEPDPSWALDSSLRIAVTHAPYTRVLNAFTTAGADLILAGHTHGGQIGVPGFGAIVTNCDINQKYAKGLHRWRAGDHSSLLHVSAGLGTSPYAPVRIATRPEASLLTIRSI</sequence>
<dbReference type="InterPro" id="IPR051158">
    <property type="entry name" value="Metallophosphoesterase_sf"/>
</dbReference>
<dbReference type="GO" id="GO:0016020">
    <property type="term" value="C:membrane"/>
    <property type="evidence" value="ECO:0007669"/>
    <property type="project" value="GOC"/>
</dbReference>
<dbReference type="eggNOG" id="COG1408">
    <property type="taxonomic scope" value="Bacteria"/>
</dbReference>
<dbReference type="EMBL" id="AQHZ01000015">
    <property type="protein sequence ID" value="ENO18250.1"/>
    <property type="molecule type" value="Genomic_DNA"/>
</dbReference>
<evidence type="ECO:0000259" key="2">
    <source>
        <dbReference type="Pfam" id="PF00149"/>
    </source>
</evidence>
<evidence type="ECO:0000256" key="1">
    <source>
        <dbReference type="SAM" id="MobiDB-lite"/>
    </source>
</evidence>
<dbReference type="STRING" id="888050.HMPREF9004_0819"/>
<dbReference type="PANTHER" id="PTHR31302">
    <property type="entry name" value="TRANSMEMBRANE PROTEIN WITH METALLOPHOSPHOESTERASE DOMAIN-RELATED"/>
    <property type="match status" value="1"/>
</dbReference>
<feature type="domain" description="Calcineurin-like phosphoesterase" evidence="2">
    <location>
        <begin position="74"/>
        <end position="301"/>
    </location>
</feature>
<accession>N6W6W6</accession>
<dbReference type="RefSeq" id="WP_005962548.1">
    <property type="nucleotide sequence ID" value="NZ_CP040505.1"/>
</dbReference>
<dbReference type="EC" id="3.1.3.16" evidence="3"/>
<name>N6W6W6_9ACTO</name>
<dbReference type="InterPro" id="IPR029052">
    <property type="entry name" value="Metallo-depent_PP-like"/>
</dbReference>
<evidence type="ECO:0000313" key="3">
    <source>
        <dbReference type="EMBL" id="ENO18250.1"/>
    </source>
</evidence>
<keyword evidence="4" id="KW-1185">Reference proteome</keyword>
<dbReference type="Pfam" id="PF00149">
    <property type="entry name" value="Metallophos"/>
    <property type="match status" value="1"/>
</dbReference>
<dbReference type="OrthoDB" id="9780884at2"/>
<dbReference type="SUPFAM" id="SSF56300">
    <property type="entry name" value="Metallo-dependent phosphatases"/>
    <property type="match status" value="1"/>
</dbReference>
<dbReference type="PANTHER" id="PTHR31302:SF20">
    <property type="entry name" value="CONSERVED PROTEIN"/>
    <property type="match status" value="1"/>
</dbReference>
<dbReference type="PATRIC" id="fig|888050.3.peg.777"/>
<proteinExistence type="predicted"/>
<protein>
    <submittedName>
        <fullName evidence="3">Ser/Thr protein phosphatase</fullName>
        <ecNumber evidence="3">3.1.3.16</ecNumber>
    </submittedName>
</protein>
<dbReference type="GO" id="GO:0008758">
    <property type="term" value="F:UDP-2,3-diacylglucosamine hydrolase activity"/>
    <property type="evidence" value="ECO:0007669"/>
    <property type="project" value="TreeGrafter"/>
</dbReference>
<dbReference type="GO" id="GO:0009245">
    <property type="term" value="P:lipid A biosynthetic process"/>
    <property type="evidence" value="ECO:0007669"/>
    <property type="project" value="TreeGrafter"/>
</dbReference>
<keyword evidence="3" id="KW-0378">Hydrolase</keyword>
<dbReference type="GO" id="GO:0004722">
    <property type="term" value="F:protein serine/threonine phosphatase activity"/>
    <property type="evidence" value="ECO:0007669"/>
    <property type="project" value="UniProtKB-EC"/>
</dbReference>
<dbReference type="Gene3D" id="3.60.21.10">
    <property type="match status" value="1"/>
</dbReference>
<dbReference type="HOGENOM" id="CLU_025443_4_0_11"/>
<reference evidence="3 4" key="1">
    <citation type="submission" date="2013-03" db="EMBL/GenBank/DDBJ databases">
        <title>Reference genome for the Human Microbiome Project.</title>
        <authorList>
            <person name="Aqrawi P."/>
            <person name="Ayvaz T."/>
            <person name="Bess C."/>
            <person name="Blankenburg K."/>
            <person name="Coyle M."/>
            <person name="Deng J."/>
            <person name="Forbes L."/>
            <person name="Fowler G."/>
            <person name="Francisco L."/>
            <person name="Fu Q."/>
            <person name="Gibbs R."/>
            <person name="Gross S."/>
            <person name="Gubbala S."/>
            <person name="Hale W."/>
            <person name="Hemphill L."/>
            <person name="Highlander S."/>
            <person name="Hirani K."/>
            <person name="Jackson L."/>
            <person name="Jakkamsetti A."/>
            <person name="Javaid M."/>
            <person name="Jayaseelan J.C."/>
            <person name="Jiang H."/>
            <person name="Joshi V."/>
            <person name="Korchina V."/>
            <person name="Kovar C."/>
            <person name="Lara F."/>
            <person name="Lee S."/>
            <person name="Liu Y."/>
            <person name="Mata R."/>
            <person name="Mathew T."/>
            <person name="Munidasa M."/>
            <person name="Muzny D."/>
            <person name="Nazareth L."/>
            <person name="Ngo R."/>
            <person name="Nguyen L."/>
            <person name="Nguyen N."/>
            <person name="Okwuonu G."/>
            <person name="Ongeri F."/>
            <person name="Palculict T."/>
            <person name="Patil S."/>
            <person name="Petrosino J."/>
            <person name="Pham C."/>
            <person name="Pham P."/>
            <person name="Pu L.-L."/>
            <person name="Qin X."/>
            <person name="Qu J."/>
            <person name="Reid J."/>
            <person name="Ross M."/>
            <person name="Ruth R."/>
            <person name="Saada N."/>
            <person name="San Lucas F."/>
            <person name="Santibanez J."/>
            <person name="Shang Y."/>
            <person name="Simmons D."/>
            <person name="Song X.-Z."/>
            <person name="Tang L.-Y."/>
            <person name="Thornton R."/>
            <person name="Warren J."/>
            <person name="Weissenberger G."/>
            <person name="Wilczek-Boney K."/>
            <person name="Worley K."/>
            <person name="Youmans B."/>
            <person name="Zhang J."/>
            <person name="Zhang L."/>
            <person name="Zhao Z."/>
            <person name="Zhou C."/>
            <person name="Zhu D."/>
            <person name="Zhu Y."/>
        </authorList>
    </citation>
    <scope>NUCLEOTIDE SEQUENCE [LARGE SCALE GENOMIC DNA]</scope>
    <source>
        <strain evidence="3 4">F0333</strain>
    </source>
</reference>
<feature type="region of interest" description="Disordered" evidence="1">
    <location>
        <begin position="201"/>
        <end position="253"/>
    </location>
</feature>
<comment type="caution">
    <text evidence="3">The sequence shown here is derived from an EMBL/GenBank/DDBJ whole genome shotgun (WGS) entry which is preliminary data.</text>
</comment>
<dbReference type="Proteomes" id="UP000013015">
    <property type="component" value="Unassembled WGS sequence"/>
</dbReference>
<evidence type="ECO:0000313" key="4">
    <source>
        <dbReference type="Proteomes" id="UP000013015"/>
    </source>
</evidence>
<gene>
    <name evidence="3" type="ORF">HMPREF9004_0819</name>
</gene>